<evidence type="ECO:0000313" key="2">
    <source>
        <dbReference type="EMBL" id="MFD1798742.1"/>
    </source>
</evidence>
<evidence type="ECO:0000259" key="1">
    <source>
        <dbReference type="Pfam" id="PF13208"/>
    </source>
</evidence>
<dbReference type="RefSeq" id="WP_058919148.1">
    <property type="nucleotide sequence ID" value="NZ_JBHSQC010000015.1"/>
</dbReference>
<keyword evidence="3" id="KW-1185">Reference proteome</keyword>
<evidence type="ECO:0000313" key="3">
    <source>
        <dbReference type="Proteomes" id="UP001597285"/>
    </source>
</evidence>
<name>A0ABW4NPC3_9LACT</name>
<protein>
    <submittedName>
        <fullName evidence="2">TerB N-terminal domain-containing protein</fullName>
    </submittedName>
</protein>
<organism evidence="2 3">
    <name type="scientific">Carnobacterium antarcticum</name>
    <dbReference type="NCBI Taxonomy" id="2126436"/>
    <lineage>
        <taxon>Bacteria</taxon>
        <taxon>Bacillati</taxon>
        <taxon>Bacillota</taxon>
        <taxon>Bacilli</taxon>
        <taxon>Lactobacillales</taxon>
        <taxon>Carnobacteriaceae</taxon>
        <taxon>Carnobacterium</taxon>
    </lineage>
</organism>
<sequence>MGLFDLFKKKKKTTSQNNTNNNLDIFTKSIPLNVRKLLFISETRTAVNKNSNTYNGITITLGSESDYEPSEIITTLPVIKGKAEPLGYYPSYYEMSPEQRYNYLTFLTNINEHADIGYIFVYYYGLERKIFLDDSLYEAVDMITTLQKKHNNRSFIAYSNDALIYAAMKKKDPNILLNINLDTLRPELLFLVKGSFIGEFNAADLMALAKGVGFTNNRYIKSTPEIFQKKLTELLIKNYGSKNYRLDKSMKMDTHEKIRLTLSNISIKNREFEYPNTLLSSKIQSDIYLLLKESHEMTKKDVANMRKTKKETLPESTNEVNLPKKEKPVIFIPTDNLTLKERILLSKEPLSDGFDEEIKGINYYKQGKYKEAEDWLLRSVKGNFNAPALYEKLGILYRKQKRYNDEVEILKIGITNVGFNPKLNERLAKAIEINEKNKLKSKK</sequence>
<accession>A0ABW4NPC3</accession>
<dbReference type="SUPFAM" id="SSF48452">
    <property type="entry name" value="TPR-like"/>
    <property type="match status" value="1"/>
</dbReference>
<dbReference type="InterPro" id="IPR025266">
    <property type="entry name" value="TerB_N"/>
</dbReference>
<dbReference type="InterPro" id="IPR011990">
    <property type="entry name" value="TPR-like_helical_dom_sf"/>
</dbReference>
<gene>
    <name evidence="2" type="ORF">ACFSBK_02565</name>
</gene>
<dbReference type="Proteomes" id="UP001597285">
    <property type="component" value="Unassembled WGS sequence"/>
</dbReference>
<feature type="domain" description="TerB N-terminal" evidence="1">
    <location>
        <begin position="83"/>
        <end position="149"/>
    </location>
</feature>
<reference evidence="3" key="1">
    <citation type="journal article" date="2019" name="Int. J. Syst. Evol. Microbiol.">
        <title>The Global Catalogue of Microorganisms (GCM) 10K type strain sequencing project: providing services to taxonomists for standard genome sequencing and annotation.</title>
        <authorList>
            <consortium name="The Broad Institute Genomics Platform"/>
            <consortium name="The Broad Institute Genome Sequencing Center for Infectious Disease"/>
            <person name="Wu L."/>
            <person name="Ma J."/>
        </authorList>
    </citation>
    <scope>NUCLEOTIDE SEQUENCE [LARGE SCALE GENOMIC DNA]</scope>
    <source>
        <strain evidence="3">KCTC 42143</strain>
    </source>
</reference>
<proteinExistence type="predicted"/>
<dbReference type="EMBL" id="JBHUFF010000008">
    <property type="protein sequence ID" value="MFD1798742.1"/>
    <property type="molecule type" value="Genomic_DNA"/>
</dbReference>
<comment type="caution">
    <text evidence="2">The sequence shown here is derived from an EMBL/GenBank/DDBJ whole genome shotgun (WGS) entry which is preliminary data.</text>
</comment>
<dbReference type="Pfam" id="PF13208">
    <property type="entry name" value="TerB_N"/>
    <property type="match status" value="1"/>
</dbReference>
<dbReference type="Gene3D" id="1.25.40.10">
    <property type="entry name" value="Tetratricopeptide repeat domain"/>
    <property type="match status" value="1"/>
</dbReference>